<dbReference type="PROSITE" id="PS51257">
    <property type="entry name" value="PROKAR_LIPOPROTEIN"/>
    <property type="match status" value="1"/>
</dbReference>
<dbReference type="AlphaFoldDB" id="A0A1I5N5R6"/>
<dbReference type="OrthoDB" id="955522at2"/>
<evidence type="ECO:0000313" key="1">
    <source>
        <dbReference type="EMBL" id="SFP17158.1"/>
    </source>
</evidence>
<evidence type="ECO:0000313" key="2">
    <source>
        <dbReference type="Proteomes" id="UP000199306"/>
    </source>
</evidence>
<dbReference type="EMBL" id="FOXH01000001">
    <property type="protein sequence ID" value="SFP17158.1"/>
    <property type="molecule type" value="Genomic_DNA"/>
</dbReference>
<name>A0A1I5N5R6_9BACT</name>
<keyword evidence="2" id="KW-1185">Reference proteome</keyword>
<accession>A0A1I5N5R6</accession>
<sequence length="141" mass="15997">MNQIKLCLFSFFLILLFSCKNDNDLTQNSRLIGKWKLAEVLFDPGNGSGRYQTVTAMESSVLEFEANGDFSEIKGPTYSSVNPYNRYRVLDDKRIELSMKNDPDGTLKTIWYYANPTANTLVMGYGCLEACSGKYTSIREK</sequence>
<organism evidence="1 2">
    <name type="scientific">Pseudarcicella hirudinis</name>
    <dbReference type="NCBI Taxonomy" id="1079859"/>
    <lineage>
        <taxon>Bacteria</taxon>
        <taxon>Pseudomonadati</taxon>
        <taxon>Bacteroidota</taxon>
        <taxon>Cytophagia</taxon>
        <taxon>Cytophagales</taxon>
        <taxon>Flectobacillaceae</taxon>
        <taxon>Pseudarcicella</taxon>
    </lineage>
</organism>
<evidence type="ECO:0008006" key="3">
    <source>
        <dbReference type="Google" id="ProtNLM"/>
    </source>
</evidence>
<dbReference type="Proteomes" id="UP000199306">
    <property type="component" value="Unassembled WGS sequence"/>
</dbReference>
<reference evidence="1 2" key="1">
    <citation type="submission" date="2016-10" db="EMBL/GenBank/DDBJ databases">
        <authorList>
            <person name="de Groot N.N."/>
        </authorList>
    </citation>
    <scope>NUCLEOTIDE SEQUENCE [LARGE SCALE GENOMIC DNA]</scope>
    <source>
        <strain evidence="2">E92,LMG 26720,CCM 7988</strain>
    </source>
</reference>
<dbReference type="RefSeq" id="WP_092011873.1">
    <property type="nucleotide sequence ID" value="NZ_FOXH01000001.1"/>
</dbReference>
<gene>
    <name evidence="1" type="ORF">SAMN04515674_101618</name>
</gene>
<proteinExistence type="predicted"/>
<protein>
    <recommendedName>
        <fullName evidence="3">Lipocalin-like domain-containing protein</fullName>
    </recommendedName>
</protein>